<evidence type="ECO:0000256" key="1">
    <source>
        <dbReference type="ARBA" id="ARBA00022505"/>
    </source>
</evidence>
<proteinExistence type="predicted"/>
<dbReference type="InterPro" id="IPR000674">
    <property type="entry name" value="Ald_Oxase/Xan_DH_a/b"/>
</dbReference>
<dbReference type="InterPro" id="IPR008274">
    <property type="entry name" value="AldOxase/xan_DH_MoCoBD1"/>
</dbReference>
<dbReference type="Gene3D" id="3.30.365.10">
    <property type="entry name" value="Aldehyde oxidase/xanthine dehydrogenase, molybdopterin binding domain"/>
    <property type="match status" value="4"/>
</dbReference>
<dbReference type="SUPFAM" id="SSF54665">
    <property type="entry name" value="CO dehydrogenase molybdoprotein N-domain-like"/>
    <property type="match status" value="1"/>
</dbReference>
<dbReference type="Gene3D" id="3.90.1170.50">
    <property type="entry name" value="Aldehyde oxidase/xanthine dehydrogenase, a/b hammerhead"/>
    <property type="match status" value="1"/>
</dbReference>
<dbReference type="InterPro" id="IPR036856">
    <property type="entry name" value="Ald_Oxase/Xan_DH_a/b_sf"/>
</dbReference>
<keyword evidence="2" id="KW-0560">Oxidoreductase</keyword>
<name>A0ABM6WGU9_9DEIN</name>
<evidence type="ECO:0000256" key="2">
    <source>
        <dbReference type="ARBA" id="ARBA00023002"/>
    </source>
</evidence>
<feature type="domain" description="Aldehyde oxidase/xanthine dehydrogenase a/b hammerhead" evidence="3">
    <location>
        <begin position="20"/>
        <end position="131"/>
    </location>
</feature>
<gene>
    <name evidence="4" type="ORF">Mtai_v1c08720</name>
</gene>
<dbReference type="EMBL" id="CP021130">
    <property type="protein sequence ID" value="AWR86116.1"/>
    <property type="molecule type" value="Genomic_DNA"/>
</dbReference>
<organism evidence="4 5">
    <name type="scientific">Meiothermus taiwanensis WR-220</name>
    <dbReference type="NCBI Taxonomy" id="1339250"/>
    <lineage>
        <taxon>Bacteria</taxon>
        <taxon>Thermotogati</taxon>
        <taxon>Deinococcota</taxon>
        <taxon>Deinococci</taxon>
        <taxon>Thermales</taxon>
        <taxon>Thermaceae</taxon>
        <taxon>Meiothermus</taxon>
    </lineage>
</organism>
<dbReference type="InterPro" id="IPR037165">
    <property type="entry name" value="AldOxase/xan_DH_Mopterin-bd_sf"/>
</dbReference>
<keyword evidence="5" id="KW-1185">Reference proteome</keyword>
<dbReference type="RefSeq" id="WP_027887161.1">
    <property type="nucleotide sequence ID" value="NZ_CP021130.1"/>
</dbReference>
<protein>
    <submittedName>
        <fullName evidence="4">Aldehyde oxidase and xanthine dehydrogenase molybdopterin binding protein</fullName>
    </submittedName>
</protein>
<dbReference type="PANTHER" id="PTHR11908">
    <property type="entry name" value="XANTHINE DEHYDROGENASE"/>
    <property type="match status" value="1"/>
</dbReference>
<dbReference type="InterPro" id="IPR046867">
    <property type="entry name" value="AldOxase/xan_DH_MoCoBD2"/>
</dbReference>
<evidence type="ECO:0000313" key="5">
    <source>
        <dbReference type="Proteomes" id="UP000263013"/>
    </source>
</evidence>
<evidence type="ECO:0000259" key="3">
    <source>
        <dbReference type="SMART" id="SM01008"/>
    </source>
</evidence>
<dbReference type="InterPro" id="IPR016208">
    <property type="entry name" value="Ald_Oxase/xanthine_DH-like"/>
</dbReference>
<accession>A0ABM6WGU9</accession>
<dbReference type="Pfam" id="PF01315">
    <property type="entry name" value="Ald_Xan_dh_C"/>
    <property type="match status" value="1"/>
</dbReference>
<dbReference type="SMART" id="SM01008">
    <property type="entry name" value="Ald_Xan_dh_C"/>
    <property type="match status" value="1"/>
</dbReference>
<dbReference type="SUPFAM" id="SSF56003">
    <property type="entry name" value="Molybdenum cofactor-binding domain"/>
    <property type="match status" value="1"/>
</dbReference>
<reference evidence="4 5" key="1">
    <citation type="submission" date="2017-05" db="EMBL/GenBank/DDBJ databases">
        <title>Complete genome sequence of Meiothermus taiwanensis WR-220.</title>
        <authorList>
            <person name="Wu W.-L."/>
            <person name="Lo W.-S."/>
            <person name="Kuo C.-H."/>
            <person name="Wu S.-H."/>
        </authorList>
    </citation>
    <scope>NUCLEOTIDE SEQUENCE [LARGE SCALE GENOMIC DNA]</scope>
    <source>
        <strain evidence="4 5">WR-220</strain>
    </source>
</reference>
<evidence type="ECO:0000313" key="4">
    <source>
        <dbReference type="EMBL" id="AWR86116.1"/>
    </source>
</evidence>
<keyword evidence="1" id="KW-0500">Molybdenum</keyword>
<dbReference type="Proteomes" id="UP000263013">
    <property type="component" value="Chromosome"/>
</dbReference>
<dbReference type="PANTHER" id="PTHR11908:SF132">
    <property type="entry name" value="ALDEHYDE OXIDASE 1-RELATED"/>
    <property type="match status" value="1"/>
</dbReference>
<dbReference type="Pfam" id="PF02738">
    <property type="entry name" value="MoCoBD_1"/>
    <property type="match status" value="1"/>
</dbReference>
<sequence>MSNRYIGQPMKRLEDGKLVRGQGQYLADLPSENLLHLVLVRSPYAHARLVSVDTTEARQCPGVVGVYTSSDLPELYAPASVPRDAQGALHPLLARERVRYAGEPVVAVLATSEALAHDAAQNVWVEYEPLPAYADVRQAEQAPPIHPQLPSNVALARKTTSGEVAPAFAQAHAVVSARMVQQRVAPSPLEPRGVLASWDGIREALTVWSSTQMPHDLRSAIAERLGLAENQVRVITPDVGGAFGAKINVYPEEILVAYLARRLGRSVRWLEGRSESFGATIHGRAQVAELEMAFDAEGKILGLRGRVVADLGAYALETTLGNAPGTILMLQGPYEIPAVELEMVGVYTNATPTGAYRGAGRPEATYYLERLMDMGARALGLDPAEIRRRNFITGPFPYKTRTGARYDSGAYGEVLQKLLEVSNYPQLRAEQAQARQQGRLLGIGLCSYVEITGYGWETGGVRINPDGSAVIFTGTSPHGQGTQNAFVQIVAERLGLPPERISVVQGDTLAVPYGMGTAGSRTLSVGGSAVLKAADIVRDKVTRIAAHLLEAAPEDIELLEQGWGVRGTDRAVPMEQVIATAFSPRKLPPGLEPGLEGHASFALRDANYPFGAHLALVEVDPETGQVRILRYIAVDDCGVVINPLLFEGQQHGGIAQGIGQALYEGIVYDQEGQNRTANYLEYALPKADQMPPLEPHRHQTPSPTNPLGVKGVGEAGAIAATPAVVNAVLDALGIAHLDMPLTPEKVWRALAHPAMPARPR</sequence>
<dbReference type="Pfam" id="PF20256">
    <property type="entry name" value="MoCoBD_2"/>
    <property type="match status" value="1"/>
</dbReference>